<feature type="transmembrane region" description="Helical" evidence="1">
    <location>
        <begin position="432"/>
        <end position="451"/>
    </location>
</feature>
<feature type="transmembrane region" description="Helical" evidence="1">
    <location>
        <begin position="331"/>
        <end position="353"/>
    </location>
</feature>
<dbReference type="Gene3D" id="3.30.70.1430">
    <property type="entry name" value="Multidrug efflux transporter AcrB pore domain"/>
    <property type="match status" value="2"/>
</dbReference>
<feature type="transmembrane region" description="Helical" evidence="1">
    <location>
        <begin position="879"/>
        <end position="898"/>
    </location>
</feature>
<dbReference type="Gene3D" id="3.30.2090.10">
    <property type="entry name" value="Multidrug efflux transporter AcrB TolC docking domain, DN and DC subdomains"/>
    <property type="match status" value="2"/>
</dbReference>
<dbReference type="PRINTS" id="PR00702">
    <property type="entry name" value="ACRIFLAVINRP"/>
</dbReference>
<feature type="transmembrane region" description="Helical" evidence="1">
    <location>
        <begin position="904"/>
        <end position="926"/>
    </location>
</feature>
<keyword evidence="3" id="KW-1185">Reference proteome</keyword>
<dbReference type="Proteomes" id="UP000526501">
    <property type="component" value="Unassembled WGS sequence"/>
</dbReference>
<feature type="transmembrane region" description="Helical" evidence="1">
    <location>
        <begin position="463"/>
        <end position="490"/>
    </location>
</feature>
<dbReference type="AlphaFoldDB" id="A0A7X1BB99"/>
<accession>A0A7X1BB99</accession>
<dbReference type="Pfam" id="PF00873">
    <property type="entry name" value="ACR_tran"/>
    <property type="match status" value="1"/>
</dbReference>
<evidence type="ECO:0000313" key="3">
    <source>
        <dbReference type="Proteomes" id="UP000526501"/>
    </source>
</evidence>
<feature type="transmembrane region" description="Helical" evidence="1">
    <location>
        <begin position="389"/>
        <end position="411"/>
    </location>
</feature>
<dbReference type="RefSeq" id="WP_185661722.1">
    <property type="nucleotide sequence ID" value="NZ_CAWPOO010000013.1"/>
</dbReference>
<dbReference type="Gene3D" id="1.20.1640.10">
    <property type="entry name" value="Multidrug efflux transporter AcrB transmembrane domain"/>
    <property type="match status" value="2"/>
</dbReference>
<feature type="transmembrane region" description="Helical" evidence="1">
    <location>
        <begin position="360"/>
        <end position="377"/>
    </location>
</feature>
<dbReference type="SUPFAM" id="SSF82714">
    <property type="entry name" value="Multidrug efflux transporter AcrB TolC docking domain, DN and DC subdomains"/>
    <property type="match status" value="2"/>
</dbReference>
<keyword evidence="1" id="KW-1133">Transmembrane helix</keyword>
<protein>
    <submittedName>
        <fullName evidence="2">Efflux RND transporter permease subunit</fullName>
    </submittedName>
</protein>
<dbReference type="GO" id="GO:0005886">
    <property type="term" value="C:plasma membrane"/>
    <property type="evidence" value="ECO:0007669"/>
    <property type="project" value="TreeGrafter"/>
</dbReference>
<dbReference type="EMBL" id="JACHVC010000013">
    <property type="protein sequence ID" value="MBC2607858.1"/>
    <property type="molecule type" value="Genomic_DNA"/>
</dbReference>
<dbReference type="GO" id="GO:0042910">
    <property type="term" value="F:xenobiotic transmembrane transporter activity"/>
    <property type="evidence" value="ECO:0007669"/>
    <property type="project" value="TreeGrafter"/>
</dbReference>
<dbReference type="SUPFAM" id="SSF82866">
    <property type="entry name" value="Multidrug efflux transporter AcrB transmembrane domain"/>
    <property type="match status" value="2"/>
</dbReference>
<dbReference type="SUPFAM" id="SSF82693">
    <property type="entry name" value="Multidrug efflux transporter AcrB pore domain, PN1, PN2, PC1 and PC2 subdomains"/>
    <property type="match status" value="2"/>
</dbReference>
<evidence type="ECO:0000313" key="2">
    <source>
        <dbReference type="EMBL" id="MBC2607858.1"/>
    </source>
</evidence>
<dbReference type="PANTHER" id="PTHR32063:SF18">
    <property type="entry name" value="CATION EFFLUX SYSTEM PROTEIN"/>
    <property type="match status" value="1"/>
</dbReference>
<evidence type="ECO:0000256" key="1">
    <source>
        <dbReference type="SAM" id="Phobius"/>
    </source>
</evidence>
<proteinExistence type="predicted"/>
<name>A0A7X1BB99_9BACT</name>
<feature type="transmembrane region" description="Helical" evidence="1">
    <location>
        <begin position="853"/>
        <end position="872"/>
    </location>
</feature>
<dbReference type="Gene3D" id="3.30.70.1440">
    <property type="entry name" value="Multidrug efflux transporter AcrB pore domain"/>
    <property type="match status" value="1"/>
</dbReference>
<dbReference type="Gene3D" id="3.30.70.1320">
    <property type="entry name" value="Multidrug efflux transporter AcrB pore domain like"/>
    <property type="match status" value="1"/>
</dbReference>
<dbReference type="InterPro" id="IPR001036">
    <property type="entry name" value="Acrflvin-R"/>
</dbReference>
<keyword evidence="1" id="KW-0812">Transmembrane</keyword>
<reference evidence="2 3" key="1">
    <citation type="submission" date="2020-07" db="EMBL/GenBank/DDBJ databases">
        <authorList>
            <person name="Feng X."/>
        </authorList>
    </citation>
    <scope>NUCLEOTIDE SEQUENCE [LARGE SCALE GENOMIC DNA]</scope>
    <source>
        <strain evidence="2 3">JCM23202</strain>
    </source>
</reference>
<gene>
    <name evidence="2" type="ORF">H5P27_17525</name>
</gene>
<comment type="caution">
    <text evidence="2">The sequence shown here is derived from an EMBL/GenBank/DDBJ whole genome shotgun (WGS) entry which is preliminary data.</text>
</comment>
<sequence length="1010" mass="110868">MNWIRYFLERRVTTLFLAFGLFVGGLQAYLNMSRLEDPEFTIKDALIITPYSGASAEEVEQEVSDEIEIAVQQLGQLDEVISKSERGLSTVTVTIKDTYGGAALPQVWDELRHKVHDAQSSLPPGAGPSMVIDDYGDVFGVFFVVYGADYSYAELKRVTDMLRRELLKVQDVGKVSVFGERREALYVEFNRDRLALLGISPESIGRELQNRNLVGGAGRVQVGDEFIAIHPDGEFKSLADIENLLIDTHQGGRFYLRDVAKVSRGYVDPRSEAVYYAGHPSIGLGISTVSGGNVVTMGEALLVRLEELKSEIPLGMEIGMVSMQSEAVQEAINGFVISLIEAVAIVIGVLLLFMGLRSGLLIGVVLILTIVGSFMILKPMGVALERVSLGALIIALGMLVDNAIVVVDGILVGLGRGKKAMEAAVEVVKQSAIPLLGATFIAVLAFAAIGFSKDSTGEFTRSLFLVILVSLLLSWVVAVTVTPLLGVMFLPKAEADGAEPHSNRIYGWYKSTLRFLLRNRWKTVMLVGLVFVLSLAGFTQLKQAFFPPSTRPQFLVDFWMPQGTHFDVTDEKSSELADFVRNMEGVEGVTTLVGQGGPRFLLTYVPEKPNAAYAQLIVDVSGPEVVDDLIPEIEAEIVERFPDALGFAYKFELGPGAVGKIQARFSGPDETVLREIANQAIAIMDEEPEARAPRTNWRQRVKVIRPILIEEQARHLGIDYLQVARLIRSSFQGQAVGLFREGDLLLPIMLRAPEAERLEVSELRSLQIWSPVAQRYVPLTQVVSDFQMESEEGIIVRKDRQRSITVFSDPRNITASELLERLRRKIEAIELPSGYNLEWEGEYKDTAKAQSSLAKSIPLFAVMMVLVTIALFNSIRQPLLIWACVPLATIGVTAGLLVTGQPFGFMALLGFLSLSGMLIKNAIVMIDEINLQMLEDKSEMDAVVDSATSRLMPVGMAATTTALGMIPLLFDAFFSAMAVTIVSGLVVATVLTMLVLPVFYVIGFNIKEER</sequence>
<feature type="transmembrane region" description="Helical" evidence="1">
    <location>
        <begin position="523"/>
        <end position="541"/>
    </location>
</feature>
<feature type="transmembrane region" description="Helical" evidence="1">
    <location>
        <begin position="947"/>
        <end position="970"/>
    </location>
</feature>
<feature type="transmembrane region" description="Helical" evidence="1">
    <location>
        <begin position="976"/>
        <end position="1002"/>
    </location>
</feature>
<organism evidence="2 3">
    <name type="scientific">Pelagicoccus albus</name>
    <dbReference type="NCBI Taxonomy" id="415222"/>
    <lineage>
        <taxon>Bacteria</taxon>
        <taxon>Pseudomonadati</taxon>
        <taxon>Verrucomicrobiota</taxon>
        <taxon>Opitutia</taxon>
        <taxon>Puniceicoccales</taxon>
        <taxon>Pelagicoccaceae</taxon>
        <taxon>Pelagicoccus</taxon>
    </lineage>
</organism>
<dbReference type="InterPro" id="IPR027463">
    <property type="entry name" value="AcrB_DN_DC_subdom"/>
</dbReference>
<dbReference type="PANTHER" id="PTHR32063">
    <property type="match status" value="1"/>
</dbReference>
<keyword evidence="1" id="KW-0472">Membrane</keyword>